<feature type="compositionally biased region" description="Acidic residues" evidence="1">
    <location>
        <begin position="179"/>
        <end position="192"/>
    </location>
</feature>
<evidence type="ECO:0000256" key="1">
    <source>
        <dbReference type="SAM" id="MobiDB-lite"/>
    </source>
</evidence>
<sequence length="224" mass="26146">MGTNVVRLTDRKYMQELRKRIKEDYNVVLQKRIAQRETKEIERTRNLLIEGYTGNSSVSTEGPPVVIISKQTHSDMARRRAKLKTVRERNAERLVRQGIKWEKERLAHLELERQRQIEAQQKREEELMIGHEERFAKNGNTGIQISYKMRNRRDVGDDDDFSDTDRYDHNDLSSGINSDTDDNNSNDFDEDVGNVPEGINETNEGEVTKKTEALEHLQYEDPAI</sequence>
<dbReference type="AlphaFoldDB" id="A0A1B0CM74"/>
<dbReference type="VEuPathDB" id="VectorBase:LLOJ005762"/>
<evidence type="ECO:0000313" key="2">
    <source>
        <dbReference type="EnsemblMetazoa" id="LLOJ005762-PA"/>
    </source>
</evidence>
<feature type="region of interest" description="Disordered" evidence="1">
    <location>
        <begin position="147"/>
        <end position="213"/>
    </location>
</feature>
<dbReference type="EnsemblMetazoa" id="LLOJ005762-RA">
    <property type="protein sequence ID" value="LLOJ005762-PA"/>
    <property type="gene ID" value="LLOJ005762"/>
</dbReference>
<keyword evidence="3" id="KW-1185">Reference proteome</keyword>
<accession>A0A1B0CM74</accession>
<evidence type="ECO:0000313" key="3">
    <source>
        <dbReference type="Proteomes" id="UP000092461"/>
    </source>
</evidence>
<organism evidence="2 3">
    <name type="scientific">Lutzomyia longipalpis</name>
    <name type="common">Sand fly</name>
    <dbReference type="NCBI Taxonomy" id="7200"/>
    <lineage>
        <taxon>Eukaryota</taxon>
        <taxon>Metazoa</taxon>
        <taxon>Ecdysozoa</taxon>
        <taxon>Arthropoda</taxon>
        <taxon>Hexapoda</taxon>
        <taxon>Insecta</taxon>
        <taxon>Pterygota</taxon>
        <taxon>Neoptera</taxon>
        <taxon>Endopterygota</taxon>
        <taxon>Diptera</taxon>
        <taxon>Nematocera</taxon>
        <taxon>Psychodoidea</taxon>
        <taxon>Psychodidae</taxon>
        <taxon>Lutzomyia</taxon>
        <taxon>Lutzomyia</taxon>
    </lineage>
</organism>
<proteinExistence type="predicted"/>
<name>A0A1B0CM74_LUTLO</name>
<protein>
    <submittedName>
        <fullName evidence="2">Uncharacterized protein</fullName>
    </submittedName>
</protein>
<reference evidence="2" key="1">
    <citation type="submission" date="2020-05" db="UniProtKB">
        <authorList>
            <consortium name="EnsemblMetazoa"/>
        </authorList>
    </citation>
    <scope>IDENTIFICATION</scope>
    <source>
        <strain evidence="2">Jacobina</strain>
    </source>
</reference>
<dbReference type="VEuPathDB" id="VectorBase:LLONM1_004862"/>
<dbReference type="Proteomes" id="UP000092461">
    <property type="component" value="Unassembled WGS sequence"/>
</dbReference>
<dbReference type="EMBL" id="AJWK01018295">
    <property type="status" value="NOT_ANNOTATED_CDS"/>
    <property type="molecule type" value="Genomic_DNA"/>
</dbReference>